<protein>
    <recommendedName>
        <fullName evidence="4">Transmembrane protein</fullName>
    </recommendedName>
</protein>
<dbReference type="GeneID" id="60751438"/>
<evidence type="ECO:0000313" key="2">
    <source>
        <dbReference type="EMBL" id="VFA89889.1"/>
    </source>
</evidence>
<dbReference type="InterPro" id="IPR039708">
    <property type="entry name" value="MT1774/Rv1733c-like"/>
</dbReference>
<dbReference type="PANTHER" id="PTHR42305">
    <property type="entry name" value="MEMBRANE PROTEIN RV1733C-RELATED"/>
    <property type="match status" value="1"/>
</dbReference>
<accession>A0ABD7V6E6</accession>
<dbReference type="PANTHER" id="PTHR42305:SF1">
    <property type="entry name" value="MEMBRANE PROTEIN RV1733C-RELATED"/>
    <property type="match status" value="1"/>
</dbReference>
<evidence type="ECO:0008006" key="4">
    <source>
        <dbReference type="Google" id="ProtNLM"/>
    </source>
</evidence>
<keyword evidence="1" id="KW-1133">Transmembrane helix</keyword>
<dbReference type="EMBL" id="CAACYD010000007">
    <property type="protein sequence ID" value="VFA89889.1"/>
    <property type="molecule type" value="Genomic_DNA"/>
</dbReference>
<name>A0ABD7V6E6_9ACTN</name>
<feature type="transmembrane region" description="Helical" evidence="1">
    <location>
        <begin position="32"/>
        <end position="57"/>
    </location>
</feature>
<dbReference type="Proteomes" id="UP000360750">
    <property type="component" value="Unassembled WGS sequence"/>
</dbReference>
<keyword evidence="1" id="KW-0812">Transmembrane</keyword>
<evidence type="ECO:0000313" key="3">
    <source>
        <dbReference type="Proteomes" id="UP000360750"/>
    </source>
</evidence>
<evidence type="ECO:0000256" key="1">
    <source>
        <dbReference type="SAM" id="Phobius"/>
    </source>
</evidence>
<dbReference type="AlphaFoldDB" id="A0ABD7V6E6"/>
<gene>
    <name evidence="2" type="ORF">NCTC8139_03462</name>
</gene>
<keyword evidence="1" id="KW-0472">Membrane</keyword>
<reference evidence="2 3" key="1">
    <citation type="submission" date="2019-02" db="EMBL/GenBank/DDBJ databases">
        <authorList>
            <consortium name="Pathogen Informatics"/>
        </authorList>
    </citation>
    <scope>NUCLEOTIDE SEQUENCE [LARGE SCALE GENOMIC DNA]</scope>
    <source>
        <strain evidence="2 3">3012STDY6756503</strain>
    </source>
</reference>
<organism evidence="2 3">
    <name type="scientific">Gordonia paraffinivorans</name>
    <dbReference type="NCBI Taxonomy" id="175628"/>
    <lineage>
        <taxon>Bacteria</taxon>
        <taxon>Bacillati</taxon>
        <taxon>Actinomycetota</taxon>
        <taxon>Actinomycetes</taxon>
        <taxon>Mycobacteriales</taxon>
        <taxon>Gordoniaceae</taxon>
        <taxon>Gordonia</taxon>
    </lineage>
</organism>
<proteinExistence type="predicted"/>
<dbReference type="RefSeq" id="WP_131734985.1">
    <property type="nucleotide sequence ID" value="NZ_CAACYD010000007.1"/>
</dbReference>
<feature type="transmembrane region" description="Helical" evidence="1">
    <location>
        <begin position="142"/>
        <end position="164"/>
    </location>
</feature>
<sequence length="189" mass="21006">MLRFLARELHMWRLMHASSNGLVRTTDRVESLVLATVSLAALVGLMIALTVGAGTYASHKEQVDAQESRHSVSTTVVDIPVPTTDAPPHVVVEWKGADGGKSTAQIPRDRFDRIGRERVVWLDDEGEVVDPPLTTANAVVEAFLAGLAIIVITVLGWCGLTAFVRSLADRRRYRQWDLEWRELDIDSHR</sequence>
<comment type="caution">
    <text evidence="2">The sequence shown here is derived from an EMBL/GenBank/DDBJ whole genome shotgun (WGS) entry which is preliminary data.</text>
</comment>